<sequence length="283" mass="30306">MSDRMNQKLATKESSVAYAPAGGVQILDRLGLRALNLCAGATCRILRGLRARRGGANLGPTWPSSLELVCGRDLRTRMSDRMNQKLATKESSVAYAPAGGGANLGPTWPSSLELVCGRDLRTRMSDRMNQKLATKESSVAYAPAGGGANLGPTWPSSLELVCGRDLRTRMSDRMNQKLATNTWPADAGLCLEDVEASKLVAFWSSHKKILMTAQEKCLLGASLGRRMFSRNYGAASAPKGQKIKVPLTMIGVSGNYASALNIAAVKANVVDKVESELYTLVEA</sequence>
<evidence type="ECO:0000313" key="2">
    <source>
        <dbReference type="Proteomes" id="UP001604277"/>
    </source>
</evidence>
<gene>
    <name evidence="1" type="ORF">Fot_29621</name>
</gene>
<evidence type="ECO:0000313" key="1">
    <source>
        <dbReference type="EMBL" id="KAL2515650.1"/>
    </source>
</evidence>
<keyword evidence="2" id="KW-1185">Reference proteome</keyword>
<comment type="caution">
    <text evidence="1">The sequence shown here is derived from an EMBL/GenBank/DDBJ whole genome shotgun (WGS) entry which is preliminary data.</text>
</comment>
<reference evidence="2" key="1">
    <citation type="submission" date="2024-07" db="EMBL/GenBank/DDBJ databases">
        <title>Two chromosome-level genome assemblies of Korean endemic species Abeliophyllum distichum and Forsythia ovata (Oleaceae).</title>
        <authorList>
            <person name="Jang H."/>
        </authorList>
    </citation>
    <scope>NUCLEOTIDE SEQUENCE [LARGE SCALE GENOMIC DNA]</scope>
</reference>
<proteinExistence type="predicted"/>
<organism evidence="1 2">
    <name type="scientific">Forsythia ovata</name>
    <dbReference type="NCBI Taxonomy" id="205694"/>
    <lineage>
        <taxon>Eukaryota</taxon>
        <taxon>Viridiplantae</taxon>
        <taxon>Streptophyta</taxon>
        <taxon>Embryophyta</taxon>
        <taxon>Tracheophyta</taxon>
        <taxon>Spermatophyta</taxon>
        <taxon>Magnoliopsida</taxon>
        <taxon>eudicotyledons</taxon>
        <taxon>Gunneridae</taxon>
        <taxon>Pentapetalae</taxon>
        <taxon>asterids</taxon>
        <taxon>lamiids</taxon>
        <taxon>Lamiales</taxon>
        <taxon>Oleaceae</taxon>
        <taxon>Forsythieae</taxon>
        <taxon>Forsythia</taxon>
    </lineage>
</organism>
<name>A0ABD1TSE2_9LAMI</name>
<accession>A0ABD1TSE2</accession>
<dbReference type="AlphaFoldDB" id="A0ABD1TSE2"/>
<dbReference type="EMBL" id="JBFOLJ010000008">
    <property type="protein sequence ID" value="KAL2515650.1"/>
    <property type="molecule type" value="Genomic_DNA"/>
</dbReference>
<protein>
    <submittedName>
        <fullName evidence="1">Uncharacterized protein</fullName>
    </submittedName>
</protein>
<dbReference type="Proteomes" id="UP001604277">
    <property type="component" value="Unassembled WGS sequence"/>
</dbReference>